<comment type="caution">
    <text evidence="3">The sequence shown here is derived from an EMBL/GenBank/DDBJ whole genome shotgun (WGS) entry which is preliminary data.</text>
</comment>
<evidence type="ECO:0000256" key="1">
    <source>
        <dbReference type="ARBA" id="ARBA00023172"/>
    </source>
</evidence>
<protein>
    <submittedName>
        <fullName evidence="3">Tyrosine-type recombinase/integrase</fullName>
    </submittedName>
</protein>
<evidence type="ECO:0000259" key="2">
    <source>
        <dbReference type="Pfam" id="PF00589"/>
    </source>
</evidence>
<reference evidence="3 4" key="1">
    <citation type="submission" date="2020-04" db="EMBL/GenBank/DDBJ databases">
        <title>Acinetobacter Taxon 24.</title>
        <authorList>
            <person name="Nemec A."/>
            <person name="Radolfova-Krizova L."/>
            <person name="Higgins P.G."/>
            <person name="Spanelova P."/>
        </authorList>
    </citation>
    <scope>NUCLEOTIDE SEQUENCE [LARGE SCALE GENOMIC DNA]</scope>
    <source>
        <strain evidence="3 4">ANC 4280</strain>
    </source>
</reference>
<dbReference type="GO" id="GO:0006310">
    <property type="term" value="P:DNA recombination"/>
    <property type="evidence" value="ECO:0007669"/>
    <property type="project" value="UniProtKB-KW"/>
</dbReference>
<dbReference type="Proteomes" id="UP000532147">
    <property type="component" value="Unassembled WGS sequence"/>
</dbReference>
<evidence type="ECO:0000313" key="4">
    <source>
        <dbReference type="Proteomes" id="UP000532147"/>
    </source>
</evidence>
<dbReference type="SUPFAM" id="SSF56349">
    <property type="entry name" value="DNA breaking-rejoining enzymes"/>
    <property type="match status" value="1"/>
</dbReference>
<dbReference type="InterPro" id="IPR013762">
    <property type="entry name" value="Integrase-like_cat_sf"/>
</dbReference>
<dbReference type="InterPro" id="IPR002104">
    <property type="entry name" value="Integrase_catalytic"/>
</dbReference>
<dbReference type="RefSeq" id="WP_171535081.1">
    <property type="nucleotide sequence ID" value="NZ_JABERH010000031.1"/>
</dbReference>
<dbReference type="GO" id="GO:0003677">
    <property type="term" value="F:DNA binding"/>
    <property type="evidence" value="ECO:0007669"/>
    <property type="project" value="InterPro"/>
</dbReference>
<organism evidence="3 4">
    <name type="scientific">Acinetobacter terrae</name>
    <dbReference type="NCBI Taxonomy" id="2731247"/>
    <lineage>
        <taxon>Bacteria</taxon>
        <taxon>Pseudomonadati</taxon>
        <taxon>Pseudomonadota</taxon>
        <taxon>Gammaproteobacteria</taxon>
        <taxon>Moraxellales</taxon>
        <taxon>Moraxellaceae</taxon>
        <taxon>Acinetobacter</taxon>
        <taxon>Acinetobacter Taxon 24</taxon>
    </lineage>
</organism>
<keyword evidence="1" id="KW-0233">DNA recombination</keyword>
<evidence type="ECO:0000313" key="3">
    <source>
        <dbReference type="EMBL" id="NNH39583.1"/>
    </source>
</evidence>
<feature type="domain" description="Tyr recombinase" evidence="2">
    <location>
        <begin position="272"/>
        <end position="483"/>
    </location>
</feature>
<dbReference type="Gene3D" id="1.10.443.10">
    <property type="entry name" value="Intergrase catalytic core"/>
    <property type="match status" value="1"/>
</dbReference>
<dbReference type="Pfam" id="PF00589">
    <property type="entry name" value="Phage_integrase"/>
    <property type="match status" value="1"/>
</dbReference>
<gene>
    <name evidence="3" type="ORF">HLH11_13245</name>
</gene>
<proteinExistence type="predicted"/>
<dbReference type="EMBL" id="JABERH010000031">
    <property type="protein sequence ID" value="NNH39583.1"/>
    <property type="molecule type" value="Genomic_DNA"/>
</dbReference>
<sequence length="647" mass="74931">MNTYKNNILLINEDYVTSYPQNNTPVSYNRFNNIVSRFEDDVWDFSDYIYTPNAKRKIYFNSFDHCKNIKLRNSIVYEFKLIMYGLIYCNTNTSKQASIQTLTGEYVVFLKTIFNIAINCNSTLSNLSKNHLLLKKIFEYISFLTRQEFHKLPTIFMKIGGLSTTFKNHDFSLNNEQTRHLYNFGKILKNVDYKQHLVIPSSLYLGLNSFIDKKLSEFLKDFVHIYNLYSFKEFGKNSLNNFKKYIEENNISIIYNNKKIKNYHHFILYILNIIYLAQTKLLMFTGMRHAEVILLPYNCFEKINLNNKIIHTISGYTSKLTKLGPTKTTWITSSQSQIPINVLQAITKLFLNSLNVNLDSYDHSKVPLACFFHPTYLKDSYSNPLFDFPIKKSVHIKSALKAFNFDTKLDIKSVKELKLTTSLSDIENYKLEVNSHFPLTPHQFRRSLAVYTARSGYVNIPALKAQLKHISKDMTIYYTKNAMNTINLFDNEFIDILNSEIDLDQYLNFKGDVIDSMDKLYGGEGSRLQNAKDSSHVPLFLTDEKTTLKAIKEGKMTYIRTPLGGCSRVGSCEEIAELTITACITCKDAIFSSRTDNALKIALRNFQNQLRNLPETSPHAIHLTAEITQINALIQKRKQLMENNTND</sequence>
<dbReference type="InterPro" id="IPR011010">
    <property type="entry name" value="DNA_brk_join_enz"/>
</dbReference>
<dbReference type="GO" id="GO:0015074">
    <property type="term" value="P:DNA integration"/>
    <property type="evidence" value="ECO:0007669"/>
    <property type="project" value="InterPro"/>
</dbReference>
<dbReference type="AlphaFoldDB" id="A0A8E4FBA2"/>
<name>A0A8E4FBA2_9GAMM</name>
<accession>A0A8E4FBA2</accession>